<dbReference type="PANTHER" id="PTHR38098:SF1">
    <property type="entry name" value="LPS-ASSEMBLY LIPOPROTEIN LPTE"/>
    <property type="match status" value="1"/>
</dbReference>
<dbReference type="RefSeq" id="WP_243377069.1">
    <property type="nucleotide sequence ID" value="NZ_JAKZJU020000001.1"/>
</dbReference>
<proteinExistence type="inferred from homology"/>
<dbReference type="Proteomes" id="UP001165481">
    <property type="component" value="Unassembled WGS sequence"/>
</dbReference>
<keyword evidence="5 7" id="KW-0449">Lipoprotein</keyword>
<evidence type="ECO:0000256" key="5">
    <source>
        <dbReference type="ARBA" id="ARBA00023288"/>
    </source>
</evidence>
<keyword evidence="4 6" id="KW-0998">Cell outer membrane</keyword>
<comment type="similarity">
    <text evidence="6">Belongs to the LptE lipoprotein family.</text>
</comment>
<dbReference type="PANTHER" id="PTHR38098">
    <property type="entry name" value="LPS-ASSEMBLY LIPOPROTEIN LPTE"/>
    <property type="match status" value="1"/>
</dbReference>
<dbReference type="HAMAP" id="MF_01186">
    <property type="entry name" value="LPS_assembly_LptE"/>
    <property type="match status" value="1"/>
</dbReference>
<evidence type="ECO:0000256" key="6">
    <source>
        <dbReference type="HAMAP-Rule" id="MF_01186"/>
    </source>
</evidence>
<comment type="subunit">
    <text evidence="6">Component of the lipopolysaccharide transport and assembly complex. Interacts with LptD.</text>
</comment>
<dbReference type="Pfam" id="PF04390">
    <property type="entry name" value="LptE"/>
    <property type="match status" value="1"/>
</dbReference>
<evidence type="ECO:0000313" key="7">
    <source>
        <dbReference type="EMBL" id="MDL2058451.1"/>
    </source>
</evidence>
<evidence type="ECO:0000256" key="3">
    <source>
        <dbReference type="ARBA" id="ARBA00023139"/>
    </source>
</evidence>
<keyword evidence="1" id="KW-0732">Signal</keyword>
<reference evidence="7" key="1">
    <citation type="submission" date="2023-03" db="EMBL/GenBank/DDBJ databases">
        <title>Mesosutterella sp. nov. isolated from porcine feces.</title>
        <authorList>
            <person name="Yu S."/>
        </authorList>
    </citation>
    <scope>NUCLEOTIDE SEQUENCE</scope>
    <source>
        <strain evidence="7">AGMB02718</strain>
    </source>
</reference>
<keyword evidence="2 6" id="KW-0472">Membrane</keyword>
<comment type="caution">
    <text evidence="7">The sequence shown here is derived from an EMBL/GenBank/DDBJ whole genome shotgun (WGS) entry which is preliminary data.</text>
</comment>
<sequence>MSELGLSRRGILAAVAAAALASGCGFRPRGRFSVPFKTLYIEMSGQSPLTHEIRRRIEAETSATVVDDIRDAEAILSTDSTSRTRVVNSYNDSGDAREYRLGLDITFRLTSPEGYEFMPATTLSARRDIPYTYKNYLSRETEEATLYRDIEKDIAIQLLRRLEAAKPHAVQ</sequence>
<accession>A0ABT7IJA4</accession>
<evidence type="ECO:0000313" key="8">
    <source>
        <dbReference type="Proteomes" id="UP001165481"/>
    </source>
</evidence>
<keyword evidence="8" id="KW-1185">Reference proteome</keyword>
<evidence type="ECO:0000256" key="2">
    <source>
        <dbReference type="ARBA" id="ARBA00023136"/>
    </source>
</evidence>
<evidence type="ECO:0000256" key="4">
    <source>
        <dbReference type="ARBA" id="ARBA00023237"/>
    </source>
</evidence>
<evidence type="ECO:0000256" key="1">
    <source>
        <dbReference type="ARBA" id="ARBA00022729"/>
    </source>
</evidence>
<dbReference type="Gene3D" id="3.30.160.150">
    <property type="entry name" value="Lipoprotein like domain"/>
    <property type="match status" value="1"/>
</dbReference>
<protein>
    <recommendedName>
        <fullName evidence="6">LPS-assembly lipoprotein LptE</fullName>
    </recommendedName>
</protein>
<keyword evidence="3" id="KW-0564">Palmitate</keyword>
<dbReference type="EMBL" id="JAKZJU020000001">
    <property type="protein sequence ID" value="MDL2058451.1"/>
    <property type="molecule type" value="Genomic_DNA"/>
</dbReference>
<dbReference type="InterPro" id="IPR006311">
    <property type="entry name" value="TAT_signal"/>
</dbReference>
<name>A0ABT7IJA4_9BURK</name>
<gene>
    <name evidence="6 7" type="primary">lptE</name>
    <name evidence="7" type="ORF">MUN46_000545</name>
</gene>
<dbReference type="PROSITE" id="PS51318">
    <property type="entry name" value="TAT"/>
    <property type="match status" value="1"/>
</dbReference>
<organism evidence="7 8">
    <name type="scientific">Mesosutterella faecium</name>
    <dbReference type="NCBI Taxonomy" id="2925194"/>
    <lineage>
        <taxon>Bacteria</taxon>
        <taxon>Pseudomonadati</taxon>
        <taxon>Pseudomonadota</taxon>
        <taxon>Betaproteobacteria</taxon>
        <taxon>Burkholderiales</taxon>
        <taxon>Sutterellaceae</taxon>
        <taxon>Mesosutterella</taxon>
    </lineage>
</organism>
<comment type="function">
    <text evidence="6">Together with LptD, is involved in the assembly of lipopolysaccharide (LPS) at the surface of the outer membrane. Required for the proper assembly of LptD. Binds LPS and may serve as the LPS recognition site at the outer membrane.</text>
</comment>
<dbReference type="InterPro" id="IPR007485">
    <property type="entry name" value="LPS_assembly_LptE"/>
</dbReference>